<reference evidence="2 3" key="1">
    <citation type="journal article" date="2014" name="Genome Announc.">
        <title>Draft Genome Sequence of the Boron-Tolerant and Moderately Halotolerant Bacterium Gracilibacillus boraciitolerans JCM 21714T.</title>
        <authorList>
            <person name="Ahmed I."/>
            <person name="Oshima K."/>
            <person name="Suda W."/>
            <person name="Kitamura K."/>
            <person name="Iida T."/>
            <person name="Ohmori Y."/>
            <person name="Fujiwara T."/>
            <person name="Hattori M."/>
            <person name="Ohkuma M."/>
        </authorList>
    </citation>
    <scope>NUCLEOTIDE SEQUENCE [LARGE SCALE GENOMIC DNA]</scope>
    <source>
        <strain evidence="2 3">JCM 21714</strain>
    </source>
</reference>
<dbReference type="InterPro" id="IPR036374">
    <property type="entry name" value="OxRdtase_Mopterin-bd_sf"/>
</dbReference>
<sequence length="158" mass="17592">MKPLPSPPQHQILSADGRQGSFRFYTVTETPTFSNDNWSLSIEGLVDKKLNYTWQQFLELNRSAQLSDFHCVTGWSVYDVTWEGIPLKELLNKAGIQSDAMFVKFSSGDGVYTESLPLNQALADDIMVAVLIDGELISQENGGPVRLITPPSIMLINQ</sequence>
<evidence type="ECO:0000313" key="3">
    <source>
        <dbReference type="Proteomes" id="UP000019102"/>
    </source>
</evidence>
<accession>W4VHG6</accession>
<protein>
    <submittedName>
        <fullName evidence="2">Sulfite oxidase homolog</fullName>
    </submittedName>
</protein>
<organism evidence="2 3">
    <name type="scientific">Gracilibacillus boraciitolerans JCM 21714</name>
    <dbReference type="NCBI Taxonomy" id="1298598"/>
    <lineage>
        <taxon>Bacteria</taxon>
        <taxon>Bacillati</taxon>
        <taxon>Bacillota</taxon>
        <taxon>Bacilli</taxon>
        <taxon>Bacillales</taxon>
        <taxon>Bacillaceae</taxon>
        <taxon>Gracilibacillus</taxon>
    </lineage>
</organism>
<dbReference type="Proteomes" id="UP000019102">
    <property type="component" value="Unassembled WGS sequence"/>
</dbReference>
<gene>
    <name evidence="2" type="ORF">JCM21714_1250</name>
</gene>
<dbReference type="AlphaFoldDB" id="W4VHG6"/>
<dbReference type="eggNOG" id="COG2041">
    <property type="taxonomic scope" value="Bacteria"/>
</dbReference>
<evidence type="ECO:0000259" key="1">
    <source>
        <dbReference type="Pfam" id="PF00174"/>
    </source>
</evidence>
<dbReference type="STRING" id="1298598.JCM21714_1250"/>
<dbReference type="RefSeq" id="WP_052000392.1">
    <property type="nucleotide sequence ID" value="NZ_BAVS01000004.1"/>
</dbReference>
<keyword evidence="3" id="KW-1185">Reference proteome</keyword>
<proteinExistence type="predicted"/>
<dbReference type="InterPro" id="IPR000572">
    <property type="entry name" value="OxRdtase_Mopterin-bd_dom"/>
</dbReference>
<name>W4VHG6_9BACI</name>
<feature type="domain" description="Oxidoreductase molybdopterin-binding" evidence="1">
    <location>
        <begin position="29"/>
        <end position="151"/>
    </location>
</feature>
<dbReference type="Gene3D" id="3.90.420.10">
    <property type="entry name" value="Oxidoreductase, molybdopterin-binding domain"/>
    <property type="match status" value="1"/>
</dbReference>
<evidence type="ECO:0000313" key="2">
    <source>
        <dbReference type="EMBL" id="GAE92263.1"/>
    </source>
</evidence>
<dbReference type="PANTHER" id="PTHR43032:SF4">
    <property type="entry name" value="OXIDOREDUCTASE MOLYBDOPTERIN-BINDING DOMAIN-CONTAINING PROTEIN"/>
    <property type="match status" value="1"/>
</dbReference>
<dbReference type="Pfam" id="PF00174">
    <property type="entry name" value="Oxidored_molyb"/>
    <property type="match status" value="1"/>
</dbReference>
<dbReference type="EMBL" id="BAVS01000004">
    <property type="protein sequence ID" value="GAE92263.1"/>
    <property type="molecule type" value="Genomic_DNA"/>
</dbReference>
<dbReference type="SUPFAM" id="SSF56524">
    <property type="entry name" value="Oxidoreductase molybdopterin-binding domain"/>
    <property type="match status" value="1"/>
</dbReference>
<comment type="caution">
    <text evidence="2">The sequence shown here is derived from an EMBL/GenBank/DDBJ whole genome shotgun (WGS) entry which is preliminary data.</text>
</comment>
<dbReference type="PANTHER" id="PTHR43032">
    <property type="entry name" value="PROTEIN-METHIONINE-SULFOXIDE REDUCTASE"/>
    <property type="match status" value="1"/>
</dbReference>